<keyword evidence="2" id="KW-0812">Transmembrane</keyword>
<feature type="transmembrane region" description="Helical" evidence="2">
    <location>
        <begin position="81"/>
        <end position="103"/>
    </location>
</feature>
<dbReference type="AlphaFoldDB" id="A0A0U3G2H9"/>
<keyword evidence="2" id="KW-0472">Membrane</keyword>
<evidence type="ECO:0000313" key="3">
    <source>
        <dbReference type="EMBL" id="ALU12508.1"/>
    </source>
</evidence>
<dbReference type="PANTHER" id="PTHR36838:SF3">
    <property type="entry name" value="TRANSPORTER AUXIN EFFLUX CARRIER EC FAMILY"/>
    <property type="match status" value="1"/>
</dbReference>
<dbReference type="EMBL" id="CP006867">
    <property type="protein sequence ID" value="ALU12508.1"/>
    <property type="molecule type" value="Genomic_DNA"/>
</dbReference>
<reference evidence="3 4" key="1">
    <citation type="submission" date="2013-11" db="EMBL/GenBank/DDBJ databases">
        <title>Comparative genomics of Ignicoccus.</title>
        <authorList>
            <person name="Podar M."/>
        </authorList>
    </citation>
    <scope>NUCLEOTIDE SEQUENCE [LARGE SCALE GENOMIC DNA]</scope>
    <source>
        <strain evidence="3 4">DSM 13165</strain>
    </source>
</reference>
<evidence type="ECO:0000256" key="2">
    <source>
        <dbReference type="SAM" id="Phobius"/>
    </source>
</evidence>
<organism evidence="3 4">
    <name type="scientific">Ignicoccus islandicus DSM 13165</name>
    <dbReference type="NCBI Taxonomy" id="940295"/>
    <lineage>
        <taxon>Archaea</taxon>
        <taxon>Thermoproteota</taxon>
        <taxon>Thermoprotei</taxon>
        <taxon>Desulfurococcales</taxon>
        <taxon>Desulfurococcaceae</taxon>
        <taxon>Ignicoccus</taxon>
    </lineage>
</organism>
<gene>
    <name evidence="3" type="ORF">EYM_04645</name>
</gene>
<accession>A0A0U3G2H9</accession>
<feature type="transmembrane region" description="Helical" evidence="2">
    <location>
        <begin position="246"/>
        <end position="267"/>
    </location>
</feature>
<proteinExistence type="predicted"/>
<keyword evidence="4" id="KW-1185">Reference proteome</keyword>
<feature type="transmembrane region" description="Helical" evidence="2">
    <location>
        <begin position="52"/>
        <end position="72"/>
    </location>
</feature>
<name>A0A0U3G2H9_9CREN</name>
<keyword evidence="2" id="KW-1133">Transmembrane helix</keyword>
<dbReference type="KEGG" id="iis:EYM_04645"/>
<protein>
    <submittedName>
        <fullName evidence="3">Uncharacterized protein</fullName>
    </submittedName>
</protein>
<dbReference type="PANTHER" id="PTHR36838">
    <property type="entry name" value="AUXIN EFFLUX CARRIER FAMILY PROTEIN"/>
    <property type="match status" value="1"/>
</dbReference>
<feature type="transmembrane region" description="Helical" evidence="2">
    <location>
        <begin position="192"/>
        <end position="212"/>
    </location>
</feature>
<evidence type="ECO:0000313" key="4">
    <source>
        <dbReference type="Proteomes" id="UP000060778"/>
    </source>
</evidence>
<dbReference type="RefSeq" id="WP_075049870.1">
    <property type="nucleotide sequence ID" value="NZ_CP006867.1"/>
</dbReference>
<dbReference type="GeneID" id="30680319"/>
<dbReference type="OrthoDB" id="19040at2157"/>
<sequence length="269" mass="29412">MVDVWSLALIALGFPLGATRFRKYSKHLSIFLVYIDAPILGFWAGVELKAQLHSVLAPSLALLVAFIPIVLFRDDCPKRGAFAITSAFGNTIFLGIPATLALGGSVDSALVYAMVTTFIHYTLAAIISCKEGKARIQPFTVTFLLGLLLSTSNISLESIEWTKRIGAELSKLGLLLLGLNFNREVVRLSKDVMLIGLLKHVALPLLTLPIFLMSKDLTLLIESSMPPAFMNIALAMVYGYDVTLTTQAVITLTVLWIFPFAILSVLFHK</sequence>
<dbReference type="Proteomes" id="UP000060778">
    <property type="component" value="Chromosome"/>
</dbReference>
<feature type="transmembrane region" description="Helical" evidence="2">
    <location>
        <begin position="109"/>
        <end position="127"/>
    </location>
</feature>
<dbReference type="STRING" id="940295.EYM_04645"/>
<feature type="transmembrane region" description="Helical" evidence="2">
    <location>
        <begin position="28"/>
        <end position="46"/>
    </location>
</feature>
<keyword evidence="1" id="KW-0813">Transport</keyword>
<evidence type="ECO:0000256" key="1">
    <source>
        <dbReference type="ARBA" id="ARBA00022448"/>
    </source>
</evidence>